<dbReference type="Proteomes" id="UP000826195">
    <property type="component" value="Unassembled WGS sequence"/>
</dbReference>
<dbReference type="SUPFAM" id="SSF54001">
    <property type="entry name" value="Cysteine proteinases"/>
    <property type="match status" value="1"/>
</dbReference>
<protein>
    <recommendedName>
        <fullName evidence="4">Ubiquitin-like protease family profile domain-containing protein</fullName>
    </recommendedName>
</protein>
<organism evidence="2 3">
    <name type="scientific">Cotesia glomerata</name>
    <name type="common">Lepidopteran parasitic wasp</name>
    <name type="synonym">Apanteles glomeratus</name>
    <dbReference type="NCBI Taxonomy" id="32391"/>
    <lineage>
        <taxon>Eukaryota</taxon>
        <taxon>Metazoa</taxon>
        <taxon>Ecdysozoa</taxon>
        <taxon>Arthropoda</taxon>
        <taxon>Hexapoda</taxon>
        <taxon>Insecta</taxon>
        <taxon>Pterygota</taxon>
        <taxon>Neoptera</taxon>
        <taxon>Endopterygota</taxon>
        <taxon>Hymenoptera</taxon>
        <taxon>Apocrita</taxon>
        <taxon>Ichneumonoidea</taxon>
        <taxon>Braconidae</taxon>
        <taxon>Microgastrinae</taxon>
        <taxon>Cotesia</taxon>
    </lineage>
</organism>
<evidence type="ECO:0000313" key="3">
    <source>
        <dbReference type="Proteomes" id="UP000826195"/>
    </source>
</evidence>
<proteinExistence type="predicted"/>
<feature type="compositionally biased region" description="Basic residues" evidence="1">
    <location>
        <begin position="129"/>
        <end position="140"/>
    </location>
</feature>
<feature type="compositionally biased region" description="Low complexity" evidence="1">
    <location>
        <begin position="109"/>
        <end position="120"/>
    </location>
</feature>
<dbReference type="EMBL" id="JAHXZJ010001492">
    <property type="protein sequence ID" value="KAH0552386.1"/>
    <property type="molecule type" value="Genomic_DNA"/>
</dbReference>
<evidence type="ECO:0000313" key="2">
    <source>
        <dbReference type="EMBL" id="KAH0552386.1"/>
    </source>
</evidence>
<reference evidence="2 3" key="1">
    <citation type="journal article" date="2021" name="J. Hered.">
        <title>A chromosome-level genome assembly of the parasitoid wasp, Cotesia glomerata (Hymenoptera: Braconidae).</title>
        <authorList>
            <person name="Pinto B.J."/>
            <person name="Weis J.J."/>
            <person name="Gamble T."/>
            <person name="Ode P.J."/>
            <person name="Paul R."/>
            <person name="Zaspel J.M."/>
        </authorList>
    </citation>
    <scope>NUCLEOTIDE SEQUENCE [LARGE SCALE GENOMIC DNA]</scope>
    <source>
        <strain evidence="2">CgM1</strain>
    </source>
</reference>
<sequence length="453" mass="53504">MYLLKSFMAYCPLWSGMMLDLVDPSISCITNAYAESQMKRYTYQLLKNSRQWTLYRTTTLNSLDTEKWDRDIKDGQKKNIKKRKVSHITGRKLKRIKENLENSDDDTDNSSSDGSSQTNQEIENEKKEISRKRRNLKVKKVTKKSEAKEIKESLNVGNNKCLTQNRKSIVDTSIIQEATNKIQELMLENGTISDITYYINLRSANIKLAYYKPGIEEFQICREYILTAQQYRETIYLKGTVDGEVIDMFTLTHIHFWENQSYFSTNVGCIALEDRRKRKQPHCGEIYGLDKSVSNVILMPYRYKAHWRLLVIDKKEYTLELIDPYERTTDVKRVLKSFVTYKNECNDNSSLKLAKDKEWTMKDERNHPVMQIYDTWNLAIYICYFIRCVGLNVNMDSTFDPDVFRKEIVESITKNSENLKTKCIFFQLHWKKMKMRKIKKIAQYVNDGYTLNS</sequence>
<dbReference type="InterPro" id="IPR038765">
    <property type="entry name" value="Papain-like_cys_pep_sf"/>
</dbReference>
<feature type="region of interest" description="Disordered" evidence="1">
    <location>
        <begin position="91"/>
        <end position="140"/>
    </location>
</feature>
<dbReference type="AlphaFoldDB" id="A0AAV7IK81"/>
<evidence type="ECO:0000256" key="1">
    <source>
        <dbReference type="SAM" id="MobiDB-lite"/>
    </source>
</evidence>
<comment type="caution">
    <text evidence="2">The sequence shown here is derived from an EMBL/GenBank/DDBJ whole genome shotgun (WGS) entry which is preliminary data.</text>
</comment>
<keyword evidence="3" id="KW-1185">Reference proteome</keyword>
<name>A0AAV7IK81_COTGL</name>
<accession>A0AAV7IK81</accession>
<dbReference type="Gene3D" id="3.40.395.10">
    <property type="entry name" value="Adenoviral Proteinase, Chain A"/>
    <property type="match status" value="1"/>
</dbReference>
<gene>
    <name evidence="2" type="ORF">KQX54_009343</name>
</gene>
<evidence type="ECO:0008006" key="4">
    <source>
        <dbReference type="Google" id="ProtNLM"/>
    </source>
</evidence>